<evidence type="ECO:0000256" key="7">
    <source>
        <dbReference type="ARBA" id="ARBA00035179"/>
    </source>
</evidence>
<proteinExistence type="inferred from homology"/>
<feature type="compositionally biased region" description="Basic residues" evidence="8">
    <location>
        <begin position="107"/>
        <end position="117"/>
    </location>
</feature>
<name>A0ABR2ZYH0_9AGAR</name>
<keyword evidence="5" id="KW-0687">Ribonucleoprotein</keyword>
<dbReference type="EMBL" id="JBBXMP010000039">
    <property type="protein sequence ID" value="KAL0066121.1"/>
    <property type="molecule type" value="Genomic_DNA"/>
</dbReference>
<evidence type="ECO:0000256" key="2">
    <source>
        <dbReference type="ARBA" id="ARBA00022946"/>
    </source>
</evidence>
<feature type="compositionally biased region" description="Polar residues" evidence="8">
    <location>
        <begin position="23"/>
        <end position="39"/>
    </location>
</feature>
<evidence type="ECO:0000256" key="1">
    <source>
        <dbReference type="ARBA" id="ARBA00004173"/>
    </source>
</evidence>
<evidence type="ECO:0000256" key="4">
    <source>
        <dbReference type="ARBA" id="ARBA00023128"/>
    </source>
</evidence>
<dbReference type="Proteomes" id="UP001437256">
    <property type="component" value="Unassembled WGS sequence"/>
</dbReference>
<dbReference type="InterPro" id="IPR013870">
    <property type="entry name" value="Ribosomal_mL54"/>
</dbReference>
<keyword evidence="2" id="KW-0809">Transit peptide</keyword>
<evidence type="ECO:0000313" key="10">
    <source>
        <dbReference type="Proteomes" id="UP001437256"/>
    </source>
</evidence>
<feature type="region of interest" description="Disordered" evidence="8">
    <location>
        <begin position="20"/>
        <end position="39"/>
    </location>
</feature>
<keyword evidence="3" id="KW-0689">Ribosomal protein</keyword>
<dbReference type="PANTHER" id="PTHR28595">
    <property type="entry name" value="39S RIBOSOMAL PROTEIN L54, MITOCHONDRIAL"/>
    <property type="match status" value="1"/>
</dbReference>
<dbReference type="Pfam" id="PF08561">
    <property type="entry name" value="Ribosomal_L37"/>
    <property type="match status" value="1"/>
</dbReference>
<reference evidence="9 10" key="1">
    <citation type="submission" date="2024-05" db="EMBL/GenBank/DDBJ databases">
        <title>A draft genome resource for the thread blight pathogen Marasmius tenuissimus strain MS-2.</title>
        <authorList>
            <person name="Yulfo-Soto G.E."/>
            <person name="Baruah I.K."/>
            <person name="Amoako-Attah I."/>
            <person name="Bukari Y."/>
            <person name="Meinhardt L.W."/>
            <person name="Bailey B.A."/>
            <person name="Cohen S.P."/>
        </authorList>
    </citation>
    <scope>NUCLEOTIDE SEQUENCE [LARGE SCALE GENOMIC DNA]</scope>
    <source>
        <strain evidence="9 10">MS-2</strain>
    </source>
</reference>
<feature type="region of interest" description="Disordered" evidence="8">
    <location>
        <begin position="92"/>
        <end position="125"/>
    </location>
</feature>
<accession>A0ABR2ZYH0</accession>
<gene>
    <name evidence="9" type="ORF">AAF712_006953</name>
</gene>
<evidence type="ECO:0000256" key="6">
    <source>
        <dbReference type="ARBA" id="ARBA00033752"/>
    </source>
</evidence>
<organism evidence="9 10">
    <name type="scientific">Marasmius tenuissimus</name>
    <dbReference type="NCBI Taxonomy" id="585030"/>
    <lineage>
        <taxon>Eukaryota</taxon>
        <taxon>Fungi</taxon>
        <taxon>Dikarya</taxon>
        <taxon>Basidiomycota</taxon>
        <taxon>Agaricomycotina</taxon>
        <taxon>Agaricomycetes</taxon>
        <taxon>Agaricomycetidae</taxon>
        <taxon>Agaricales</taxon>
        <taxon>Marasmiineae</taxon>
        <taxon>Marasmiaceae</taxon>
        <taxon>Marasmius</taxon>
    </lineage>
</organism>
<evidence type="ECO:0000256" key="5">
    <source>
        <dbReference type="ARBA" id="ARBA00023274"/>
    </source>
</evidence>
<comment type="similarity">
    <text evidence="6">Belongs to the mitochondrion-specific ribosomal protein mL54 family.</text>
</comment>
<sequence length="125" mass="14142">MTMSSLLRRAHISVRNVCKNRGYATSTPKSPVTENTADPSQKIGPAAAIIPKSACLADTVLPGLSYLKGQEPVLAKPDEWYPEWLWTLLEPKKIDNDGPSGKYEKTQRRRENKRRMKERNFVSTQ</sequence>
<evidence type="ECO:0000256" key="8">
    <source>
        <dbReference type="SAM" id="MobiDB-lite"/>
    </source>
</evidence>
<comment type="subcellular location">
    <subcellularLocation>
        <location evidence="1">Mitochondrion</location>
    </subcellularLocation>
</comment>
<feature type="compositionally biased region" description="Basic and acidic residues" evidence="8">
    <location>
        <begin position="92"/>
        <end position="106"/>
    </location>
</feature>
<evidence type="ECO:0000313" key="9">
    <source>
        <dbReference type="EMBL" id="KAL0066121.1"/>
    </source>
</evidence>
<comment type="caution">
    <text evidence="9">The sequence shown here is derived from an EMBL/GenBank/DDBJ whole genome shotgun (WGS) entry which is preliminary data.</text>
</comment>
<protein>
    <recommendedName>
        <fullName evidence="7">Large ribosomal subunit protein mL54</fullName>
    </recommendedName>
</protein>
<keyword evidence="4" id="KW-0496">Mitochondrion</keyword>
<evidence type="ECO:0000256" key="3">
    <source>
        <dbReference type="ARBA" id="ARBA00022980"/>
    </source>
</evidence>
<keyword evidence="10" id="KW-1185">Reference proteome</keyword>
<dbReference type="PANTHER" id="PTHR28595:SF1">
    <property type="entry name" value="LARGE RIBOSOMAL SUBUNIT PROTEIN ML54"/>
    <property type="match status" value="1"/>
</dbReference>